<dbReference type="Pfam" id="PF08502">
    <property type="entry name" value="LeuA_dimer"/>
    <property type="match status" value="1"/>
</dbReference>
<keyword evidence="10" id="KW-0460">Magnesium</keyword>
<keyword evidence="10" id="KW-0963">Cytoplasm</keyword>
<dbReference type="EMBL" id="QNRR01000002">
    <property type="protein sequence ID" value="RBP46515.1"/>
    <property type="molecule type" value="Genomic_DNA"/>
</dbReference>
<comment type="similarity">
    <text evidence="3 10">Belongs to the alpha-IPM synthase/homocitrate synthase family. LeuA type 2 subfamily.</text>
</comment>
<dbReference type="GO" id="GO:0009098">
    <property type="term" value="P:L-leucine biosynthetic process"/>
    <property type="evidence" value="ECO:0007669"/>
    <property type="project" value="UniProtKB-UniRule"/>
</dbReference>
<comment type="cofactor">
    <cofactor evidence="10">
        <name>Mg(2+)</name>
        <dbReference type="ChEBI" id="CHEBI:18420"/>
    </cofactor>
</comment>
<evidence type="ECO:0000256" key="4">
    <source>
        <dbReference type="ARBA" id="ARBA00012973"/>
    </source>
</evidence>
<evidence type="ECO:0000256" key="3">
    <source>
        <dbReference type="ARBA" id="ARBA00009767"/>
    </source>
</evidence>
<dbReference type="PROSITE" id="PS50991">
    <property type="entry name" value="PYR_CT"/>
    <property type="match status" value="1"/>
</dbReference>
<keyword evidence="5 10" id="KW-0432">Leucine biosynthesis</keyword>
<feature type="binding site" evidence="10">
    <location>
        <position position="282"/>
    </location>
    <ligand>
        <name>Mg(2+)</name>
        <dbReference type="ChEBI" id="CHEBI:18420"/>
    </ligand>
</feature>
<dbReference type="Proteomes" id="UP000253426">
    <property type="component" value="Unassembled WGS sequence"/>
</dbReference>
<organism evidence="12 13">
    <name type="scientific">Roseimicrobium gellanilyticum</name>
    <dbReference type="NCBI Taxonomy" id="748857"/>
    <lineage>
        <taxon>Bacteria</taxon>
        <taxon>Pseudomonadati</taxon>
        <taxon>Verrucomicrobiota</taxon>
        <taxon>Verrucomicrobiia</taxon>
        <taxon>Verrucomicrobiales</taxon>
        <taxon>Verrucomicrobiaceae</taxon>
        <taxon>Roseimicrobium</taxon>
    </lineage>
</organism>
<evidence type="ECO:0000256" key="9">
    <source>
        <dbReference type="ARBA" id="ARBA00023304"/>
    </source>
</evidence>
<name>A0A366HS57_9BACT</name>
<dbReference type="InterPro" id="IPR013785">
    <property type="entry name" value="Aldolase_TIM"/>
</dbReference>
<gene>
    <name evidence="10" type="primary">leuA</name>
    <name evidence="12" type="ORF">DES53_102906</name>
</gene>
<dbReference type="Pfam" id="PF00682">
    <property type="entry name" value="HMGL-like"/>
    <property type="match status" value="1"/>
</dbReference>
<dbReference type="PROSITE" id="PS00816">
    <property type="entry name" value="AIPM_HOMOCIT_SYNTH_2"/>
    <property type="match status" value="1"/>
</dbReference>
<dbReference type="NCBIfam" id="TIGR00970">
    <property type="entry name" value="leuA_yeast"/>
    <property type="match status" value="1"/>
</dbReference>
<dbReference type="PANTHER" id="PTHR46911:SF1">
    <property type="entry name" value="2-ISOPROPYLMALATE SYNTHASE"/>
    <property type="match status" value="1"/>
</dbReference>
<feature type="region of interest" description="Regulatory domain" evidence="10">
    <location>
        <begin position="440"/>
        <end position="553"/>
    </location>
</feature>
<feature type="binding site" evidence="10">
    <location>
        <position position="40"/>
    </location>
    <ligand>
        <name>Mg(2+)</name>
        <dbReference type="ChEBI" id="CHEBI:18420"/>
    </ligand>
</feature>
<dbReference type="InterPro" id="IPR013709">
    <property type="entry name" value="2-isopropylmalate_synth_dimer"/>
</dbReference>
<sequence length="553" mass="61491">MSFSPIQKYRPFPSIDLPNRQWPARVLTQAPIWCSVDLRDGNQALAVPMNVSQKLEMFEALVKCGFKEIEVGFPSASNTEFSFNRRLIEDGRIPDDVTIQCLVQAREDLIEKTVQSLMGARSVIIHLYNSTSPAQRRYVFGMEKADIVKVAVRGAQWIKDRIKRLEDSGTKVMLQYSPESFSATEVEFAKEVSEAVMDVWQPTPERKMILNLPDTVEVAGPNVYADQIEWMCRNIKNRESLIISLHTHNDRGTGTAATEMGMLAGADRVEGTLFGNGERTGNLDVVQVAMNLYMHGIDPKLDFSDLNALREVYERCTGMTVPPRHPYSGELVFTAFSGSHQDAIKKGLAAYEGHQGAWDVPYLTIDPQDIGREYREVIRVNSQSGKGGVAYLLESEFGIELPKELQREFGPIANDAVDALGREVSAAELKAMFWKEYIERNQPYELKHFHADGTTGVFRCRASLYENGREIQVTGEGNGPIAAFVQAMVSHGVPTFEVANYREQSLGSGSEASALSFIQVKRADGKMCWGAGVDTNIELASIKAVLSAVNRTT</sequence>
<dbReference type="Gene3D" id="3.20.20.70">
    <property type="entry name" value="Aldolase class I"/>
    <property type="match status" value="1"/>
</dbReference>
<feature type="domain" description="Pyruvate carboxyltransferase" evidence="11">
    <location>
        <begin position="31"/>
        <end position="307"/>
    </location>
</feature>
<keyword evidence="13" id="KW-1185">Reference proteome</keyword>
<dbReference type="OrthoDB" id="9804858at2"/>
<dbReference type="CDD" id="cd07942">
    <property type="entry name" value="DRE_TIM_LeuA"/>
    <property type="match status" value="1"/>
</dbReference>
<dbReference type="SMART" id="SM00917">
    <property type="entry name" value="LeuA_dimer"/>
    <property type="match status" value="1"/>
</dbReference>
<dbReference type="PROSITE" id="PS00815">
    <property type="entry name" value="AIPM_HOMOCIT_SYNTH_1"/>
    <property type="match status" value="1"/>
</dbReference>
<dbReference type="EC" id="2.3.3.13" evidence="4 10"/>
<dbReference type="Pfam" id="PF22615">
    <property type="entry name" value="IPMS_D2"/>
    <property type="match status" value="1"/>
</dbReference>
<dbReference type="InterPro" id="IPR039371">
    <property type="entry name" value="LeuA_N_DRE-TIM"/>
</dbReference>
<dbReference type="InterPro" id="IPR005668">
    <property type="entry name" value="IPM_Synthase"/>
</dbReference>
<evidence type="ECO:0000256" key="10">
    <source>
        <dbReference type="HAMAP-Rule" id="MF_00572"/>
    </source>
</evidence>
<dbReference type="GO" id="GO:0000287">
    <property type="term" value="F:magnesium ion binding"/>
    <property type="evidence" value="ECO:0007669"/>
    <property type="project" value="UniProtKB-UniRule"/>
</dbReference>
<accession>A0A366HS57</accession>
<comment type="pathway">
    <text evidence="2 10">Amino-acid biosynthesis; L-leucine biosynthesis; L-leucine from 3-methyl-2-oxobutanoate: step 1/4.</text>
</comment>
<comment type="subcellular location">
    <subcellularLocation>
        <location evidence="10">Cytoplasm</location>
    </subcellularLocation>
</comment>
<keyword evidence="6 10" id="KW-0028">Amino-acid biosynthesis</keyword>
<evidence type="ECO:0000256" key="5">
    <source>
        <dbReference type="ARBA" id="ARBA00022430"/>
    </source>
</evidence>
<keyword evidence="8 10" id="KW-0479">Metal-binding</keyword>
<dbReference type="InterPro" id="IPR002034">
    <property type="entry name" value="AIPM/Hcit_synth_CS"/>
</dbReference>
<dbReference type="SUPFAM" id="SSF51569">
    <property type="entry name" value="Aldolase"/>
    <property type="match status" value="1"/>
</dbReference>
<evidence type="ECO:0000259" key="11">
    <source>
        <dbReference type="PROSITE" id="PS50991"/>
    </source>
</evidence>
<comment type="function">
    <text evidence="10">Catalyzes the condensation of the acetyl group of acetyl-CoA with 3-methyl-2-oxobutanoate (2-ketoisovalerate) to form 3-carboxy-3-hydroxy-4-methylpentanoate (2-isopropylmalate).</text>
</comment>
<evidence type="ECO:0000256" key="7">
    <source>
        <dbReference type="ARBA" id="ARBA00022679"/>
    </source>
</evidence>
<dbReference type="SUPFAM" id="SSF89000">
    <property type="entry name" value="post-HMGL domain-like"/>
    <property type="match status" value="1"/>
</dbReference>
<dbReference type="UniPathway" id="UPA00048">
    <property type="reaction ID" value="UER00070"/>
</dbReference>
<evidence type="ECO:0000313" key="13">
    <source>
        <dbReference type="Proteomes" id="UP000253426"/>
    </source>
</evidence>
<dbReference type="RefSeq" id="WP_113958021.1">
    <property type="nucleotide sequence ID" value="NZ_QNRR01000002.1"/>
</dbReference>
<dbReference type="NCBIfam" id="NF002991">
    <property type="entry name" value="PRK03739.1"/>
    <property type="match status" value="1"/>
</dbReference>
<dbReference type="Gene3D" id="3.30.160.270">
    <property type="match status" value="1"/>
</dbReference>
<dbReference type="SUPFAM" id="SSF110921">
    <property type="entry name" value="2-isopropylmalate synthase LeuA, allosteric (dimerisation) domain"/>
    <property type="match status" value="1"/>
</dbReference>
<dbReference type="GO" id="GO:0003985">
    <property type="term" value="F:acetyl-CoA C-acetyltransferase activity"/>
    <property type="evidence" value="ECO:0007669"/>
    <property type="project" value="UniProtKB-UniRule"/>
</dbReference>
<feature type="binding site" evidence="10">
    <location>
        <position position="248"/>
    </location>
    <ligand>
        <name>Mg(2+)</name>
        <dbReference type="ChEBI" id="CHEBI:18420"/>
    </ligand>
</feature>
<dbReference type="InterPro" id="IPR000891">
    <property type="entry name" value="PYR_CT"/>
</dbReference>
<reference evidence="12 13" key="1">
    <citation type="submission" date="2018-06" db="EMBL/GenBank/DDBJ databases">
        <title>Genomic Encyclopedia of Type Strains, Phase IV (KMG-IV): sequencing the most valuable type-strain genomes for metagenomic binning, comparative biology and taxonomic classification.</title>
        <authorList>
            <person name="Goeker M."/>
        </authorList>
    </citation>
    <scope>NUCLEOTIDE SEQUENCE [LARGE SCALE GENOMIC DNA]</scope>
    <source>
        <strain evidence="12 13">DSM 25532</strain>
    </source>
</reference>
<evidence type="ECO:0000256" key="8">
    <source>
        <dbReference type="ARBA" id="ARBA00022723"/>
    </source>
</evidence>
<comment type="subunit">
    <text evidence="10">Homodimer.</text>
</comment>
<dbReference type="InterPro" id="IPR036230">
    <property type="entry name" value="LeuA_allosteric_dom_sf"/>
</dbReference>
<dbReference type="InterPro" id="IPR054692">
    <property type="entry name" value="LeuA-like_post-cat"/>
</dbReference>
<proteinExistence type="inferred from homology"/>
<evidence type="ECO:0000256" key="1">
    <source>
        <dbReference type="ARBA" id="ARBA00000064"/>
    </source>
</evidence>
<evidence type="ECO:0000256" key="6">
    <source>
        <dbReference type="ARBA" id="ARBA00022605"/>
    </source>
</evidence>
<dbReference type="GO" id="GO:0003852">
    <property type="term" value="F:2-isopropylmalate synthase activity"/>
    <property type="evidence" value="ECO:0007669"/>
    <property type="project" value="UniProtKB-UniRule"/>
</dbReference>
<comment type="caution">
    <text evidence="12">The sequence shown here is derived from an EMBL/GenBank/DDBJ whole genome shotgun (WGS) entry which is preliminary data.</text>
</comment>
<feature type="binding site" evidence="10">
    <location>
        <position position="246"/>
    </location>
    <ligand>
        <name>Mg(2+)</name>
        <dbReference type="ChEBI" id="CHEBI:18420"/>
    </ligand>
</feature>
<comment type="catalytic activity">
    <reaction evidence="1 10">
        <text>3-methyl-2-oxobutanoate + acetyl-CoA + H2O = (2S)-2-isopropylmalate + CoA + H(+)</text>
        <dbReference type="Rhea" id="RHEA:21524"/>
        <dbReference type="ChEBI" id="CHEBI:1178"/>
        <dbReference type="ChEBI" id="CHEBI:11851"/>
        <dbReference type="ChEBI" id="CHEBI:15377"/>
        <dbReference type="ChEBI" id="CHEBI:15378"/>
        <dbReference type="ChEBI" id="CHEBI:57287"/>
        <dbReference type="ChEBI" id="CHEBI:57288"/>
        <dbReference type="EC" id="2.3.3.13"/>
    </reaction>
</comment>
<keyword evidence="7 10" id="KW-0808">Transferase</keyword>
<dbReference type="GO" id="GO:0005737">
    <property type="term" value="C:cytoplasm"/>
    <property type="evidence" value="ECO:0007669"/>
    <property type="project" value="UniProtKB-SubCell"/>
</dbReference>
<evidence type="ECO:0000256" key="2">
    <source>
        <dbReference type="ARBA" id="ARBA00004689"/>
    </source>
</evidence>
<dbReference type="AlphaFoldDB" id="A0A366HS57"/>
<dbReference type="HAMAP" id="MF_00572">
    <property type="entry name" value="LeuA_type2"/>
    <property type="match status" value="1"/>
</dbReference>
<protein>
    <recommendedName>
        <fullName evidence="4 10">2-isopropylmalate synthase</fullName>
        <ecNumber evidence="4 10">2.3.3.13</ecNumber>
    </recommendedName>
    <alternativeName>
        <fullName evidence="10">Alpha-IPM synthase</fullName>
    </alternativeName>
    <alternativeName>
        <fullName evidence="10">Alpha-isopropylmalate synthase</fullName>
    </alternativeName>
</protein>
<dbReference type="PANTHER" id="PTHR46911">
    <property type="match status" value="1"/>
</dbReference>
<keyword evidence="9 10" id="KW-0100">Branched-chain amino acid biosynthesis</keyword>
<evidence type="ECO:0000313" key="12">
    <source>
        <dbReference type="EMBL" id="RBP46515.1"/>
    </source>
</evidence>